<keyword evidence="5" id="KW-1185">Reference proteome</keyword>
<accession>A0A4V2YU83</accession>
<evidence type="ECO:0000256" key="2">
    <source>
        <dbReference type="SAM" id="MobiDB-lite"/>
    </source>
</evidence>
<dbReference type="EMBL" id="SMKY01000141">
    <property type="protein sequence ID" value="TDD76677.1"/>
    <property type="molecule type" value="Genomic_DNA"/>
</dbReference>
<evidence type="ECO:0000313" key="5">
    <source>
        <dbReference type="Proteomes" id="UP000295578"/>
    </source>
</evidence>
<dbReference type="InterPro" id="IPR003594">
    <property type="entry name" value="HATPase_dom"/>
</dbReference>
<evidence type="ECO:0000313" key="4">
    <source>
        <dbReference type="EMBL" id="TDD76677.1"/>
    </source>
</evidence>
<dbReference type="PANTHER" id="PTHR35526">
    <property type="entry name" value="ANTI-SIGMA-F FACTOR RSBW-RELATED"/>
    <property type="match status" value="1"/>
</dbReference>
<keyword evidence="1" id="KW-0418">Kinase</keyword>
<gene>
    <name evidence="4" type="ORF">E1293_26730</name>
</gene>
<name>A0A4V2YU83_9ACTN</name>
<evidence type="ECO:0000259" key="3">
    <source>
        <dbReference type="Pfam" id="PF13581"/>
    </source>
</evidence>
<dbReference type="SUPFAM" id="SSF55874">
    <property type="entry name" value="ATPase domain of HSP90 chaperone/DNA topoisomerase II/histidine kinase"/>
    <property type="match status" value="1"/>
</dbReference>
<dbReference type="Proteomes" id="UP000295578">
    <property type="component" value="Unassembled WGS sequence"/>
</dbReference>
<keyword evidence="1" id="KW-0808">Transferase</keyword>
<keyword evidence="4" id="KW-0547">Nucleotide-binding</keyword>
<proteinExistence type="predicted"/>
<dbReference type="CDD" id="cd16936">
    <property type="entry name" value="HATPase_RsbW-like"/>
    <property type="match status" value="1"/>
</dbReference>
<feature type="domain" description="Histidine kinase/HSP90-like ATPase" evidence="3">
    <location>
        <begin position="53"/>
        <end position="164"/>
    </location>
</feature>
<dbReference type="PANTHER" id="PTHR35526:SF3">
    <property type="entry name" value="ANTI-SIGMA-F FACTOR RSBW"/>
    <property type="match status" value="1"/>
</dbReference>
<dbReference type="AlphaFoldDB" id="A0A4V2YU83"/>
<organism evidence="4 5">
    <name type="scientific">Actinomadura darangshiensis</name>
    <dbReference type="NCBI Taxonomy" id="705336"/>
    <lineage>
        <taxon>Bacteria</taxon>
        <taxon>Bacillati</taxon>
        <taxon>Actinomycetota</taxon>
        <taxon>Actinomycetes</taxon>
        <taxon>Streptosporangiales</taxon>
        <taxon>Thermomonosporaceae</taxon>
        <taxon>Actinomadura</taxon>
    </lineage>
</organism>
<comment type="caution">
    <text evidence="4">The sequence shown here is derived from an EMBL/GenBank/DDBJ whole genome shotgun (WGS) entry which is preliminary data.</text>
</comment>
<dbReference type="GO" id="GO:0005524">
    <property type="term" value="F:ATP binding"/>
    <property type="evidence" value="ECO:0007669"/>
    <property type="project" value="UniProtKB-KW"/>
</dbReference>
<sequence length="167" mass="18161">MYRATSKSLQVNLRTPTVRADSANRGRPSMNDLDLVTPAPGIPEVRLTLLAVPSTVVLARELVRYALTNWGFDREVINDSTLVMSEIVTNAVTAARGRQIRLRCALYEGTPLLECWDPSPELPTPSPRSLTAENGRGLAIVSAYAKQTGTRPSATGEGKIVWAQMPT</sequence>
<dbReference type="InterPro" id="IPR050267">
    <property type="entry name" value="Anti-sigma-factor_SerPK"/>
</dbReference>
<dbReference type="Gene3D" id="3.30.565.10">
    <property type="entry name" value="Histidine kinase-like ATPase, C-terminal domain"/>
    <property type="match status" value="1"/>
</dbReference>
<dbReference type="Pfam" id="PF13581">
    <property type="entry name" value="HATPase_c_2"/>
    <property type="match status" value="1"/>
</dbReference>
<feature type="region of interest" description="Disordered" evidence="2">
    <location>
        <begin position="13"/>
        <end position="32"/>
    </location>
</feature>
<dbReference type="InterPro" id="IPR036890">
    <property type="entry name" value="HATPase_C_sf"/>
</dbReference>
<dbReference type="OrthoDB" id="3852691at2"/>
<keyword evidence="1" id="KW-0723">Serine/threonine-protein kinase</keyword>
<protein>
    <submittedName>
        <fullName evidence="4">ATP-binding protein</fullName>
    </submittedName>
</protein>
<evidence type="ECO:0000256" key="1">
    <source>
        <dbReference type="ARBA" id="ARBA00022527"/>
    </source>
</evidence>
<dbReference type="GO" id="GO:0004674">
    <property type="term" value="F:protein serine/threonine kinase activity"/>
    <property type="evidence" value="ECO:0007669"/>
    <property type="project" value="UniProtKB-KW"/>
</dbReference>
<reference evidence="4 5" key="1">
    <citation type="submission" date="2019-03" db="EMBL/GenBank/DDBJ databases">
        <title>Draft genome sequences of novel Actinobacteria.</title>
        <authorList>
            <person name="Sahin N."/>
            <person name="Ay H."/>
            <person name="Saygin H."/>
        </authorList>
    </citation>
    <scope>NUCLEOTIDE SEQUENCE [LARGE SCALE GENOMIC DNA]</scope>
    <source>
        <strain evidence="4 5">DSM 45941</strain>
    </source>
</reference>
<keyword evidence="4" id="KW-0067">ATP-binding</keyword>